<proteinExistence type="predicted"/>
<dbReference type="PANTHER" id="PTHR45768">
    <property type="entry name" value="E3 UBIQUITIN-PROTEIN LIGASE RNF13-LIKE"/>
    <property type="match status" value="1"/>
</dbReference>
<evidence type="ECO:0000256" key="2">
    <source>
        <dbReference type="ARBA" id="ARBA00004906"/>
    </source>
</evidence>
<evidence type="ECO:0000256" key="10">
    <source>
        <dbReference type="ARBA" id="ARBA00023136"/>
    </source>
</evidence>
<keyword evidence="5" id="KW-0479">Metal-binding</keyword>
<feature type="region of interest" description="Disordered" evidence="12">
    <location>
        <begin position="294"/>
        <end position="328"/>
    </location>
</feature>
<name>A0A6A5XWQ9_9PLEO</name>
<evidence type="ECO:0000256" key="1">
    <source>
        <dbReference type="ARBA" id="ARBA00004167"/>
    </source>
</evidence>
<keyword evidence="7" id="KW-0833">Ubl conjugation pathway</keyword>
<feature type="compositionally biased region" description="Polar residues" evidence="12">
    <location>
        <begin position="425"/>
        <end position="435"/>
    </location>
</feature>
<evidence type="ECO:0000256" key="7">
    <source>
        <dbReference type="ARBA" id="ARBA00022786"/>
    </source>
</evidence>
<dbReference type="GO" id="GO:0016740">
    <property type="term" value="F:transferase activity"/>
    <property type="evidence" value="ECO:0007669"/>
    <property type="project" value="UniProtKB-KW"/>
</dbReference>
<evidence type="ECO:0000313" key="16">
    <source>
        <dbReference type="Proteomes" id="UP000799778"/>
    </source>
</evidence>
<evidence type="ECO:0000256" key="13">
    <source>
        <dbReference type="SAM" id="Phobius"/>
    </source>
</evidence>
<dbReference type="InterPro" id="IPR001841">
    <property type="entry name" value="Znf_RING"/>
</dbReference>
<dbReference type="OrthoDB" id="21204at2759"/>
<evidence type="ECO:0000256" key="12">
    <source>
        <dbReference type="SAM" id="MobiDB-lite"/>
    </source>
</evidence>
<dbReference type="SUPFAM" id="SSF57850">
    <property type="entry name" value="RING/U-box"/>
    <property type="match status" value="1"/>
</dbReference>
<keyword evidence="8" id="KW-0862">Zinc</keyword>
<dbReference type="AlphaFoldDB" id="A0A6A5XWQ9"/>
<dbReference type="GeneID" id="54289237"/>
<comment type="subcellular location">
    <subcellularLocation>
        <location evidence="1">Membrane</location>
        <topology evidence="1">Single-pass membrane protein</topology>
    </subcellularLocation>
</comment>
<dbReference type="Pfam" id="PF13639">
    <property type="entry name" value="zf-RING_2"/>
    <property type="match status" value="1"/>
</dbReference>
<keyword evidence="3" id="KW-0808">Transferase</keyword>
<keyword evidence="4 13" id="KW-0812">Transmembrane</keyword>
<accession>A0A6A5XWQ9</accession>
<evidence type="ECO:0000256" key="3">
    <source>
        <dbReference type="ARBA" id="ARBA00022679"/>
    </source>
</evidence>
<dbReference type="PANTHER" id="PTHR45768:SF18">
    <property type="entry name" value="RING-H2 FINGER PROTEIN ATL47-RELATED"/>
    <property type="match status" value="1"/>
</dbReference>
<reference evidence="15" key="1">
    <citation type="journal article" date="2020" name="Stud. Mycol.">
        <title>101 Dothideomycetes genomes: a test case for predicting lifestyles and emergence of pathogens.</title>
        <authorList>
            <person name="Haridas S."/>
            <person name="Albert R."/>
            <person name="Binder M."/>
            <person name="Bloem J."/>
            <person name="Labutti K."/>
            <person name="Salamov A."/>
            <person name="Andreopoulos B."/>
            <person name="Baker S."/>
            <person name="Barry K."/>
            <person name="Bills G."/>
            <person name="Bluhm B."/>
            <person name="Cannon C."/>
            <person name="Castanera R."/>
            <person name="Culley D."/>
            <person name="Daum C."/>
            <person name="Ezra D."/>
            <person name="Gonzalez J."/>
            <person name="Henrissat B."/>
            <person name="Kuo A."/>
            <person name="Liang C."/>
            <person name="Lipzen A."/>
            <person name="Lutzoni F."/>
            <person name="Magnuson J."/>
            <person name="Mondo S."/>
            <person name="Nolan M."/>
            <person name="Ohm R."/>
            <person name="Pangilinan J."/>
            <person name="Park H.-J."/>
            <person name="Ramirez L."/>
            <person name="Alfaro M."/>
            <person name="Sun H."/>
            <person name="Tritt A."/>
            <person name="Yoshinaga Y."/>
            <person name="Zwiers L.-H."/>
            <person name="Turgeon B."/>
            <person name="Goodwin S."/>
            <person name="Spatafora J."/>
            <person name="Crous P."/>
            <person name="Grigoriev I."/>
        </authorList>
    </citation>
    <scope>NUCLEOTIDE SEQUENCE</scope>
    <source>
        <strain evidence="15">CBS 175.79</strain>
    </source>
</reference>
<keyword evidence="6 11" id="KW-0863">Zinc-finger</keyword>
<feature type="compositionally biased region" description="Low complexity" evidence="12">
    <location>
        <begin position="489"/>
        <end position="505"/>
    </location>
</feature>
<gene>
    <name evidence="15" type="ORF">BU24DRAFT_460773</name>
</gene>
<dbReference type="GO" id="GO:0016020">
    <property type="term" value="C:membrane"/>
    <property type="evidence" value="ECO:0007669"/>
    <property type="project" value="UniProtKB-SubCell"/>
</dbReference>
<keyword evidence="9 13" id="KW-1133">Transmembrane helix</keyword>
<dbReference type="PROSITE" id="PS50089">
    <property type="entry name" value="ZF_RING_2"/>
    <property type="match status" value="1"/>
</dbReference>
<feature type="region of interest" description="Disordered" evidence="12">
    <location>
        <begin position="410"/>
        <end position="510"/>
    </location>
</feature>
<protein>
    <recommendedName>
        <fullName evidence="14">RING-type domain-containing protein</fullName>
    </recommendedName>
</protein>
<evidence type="ECO:0000256" key="9">
    <source>
        <dbReference type="ARBA" id="ARBA00022989"/>
    </source>
</evidence>
<dbReference type="Proteomes" id="UP000799778">
    <property type="component" value="Unassembled WGS sequence"/>
</dbReference>
<dbReference type="InterPro" id="IPR013083">
    <property type="entry name" value="Znf_RING/FYVE/PHD"/>
</dbReference>
<evidence type="ECO:0000256" key="6">
    <source>
        <dbReference type="ARBA" id="ARBA00022771"/>
    </source>
</evidence>
<evidence type="ECO:0000256" key="11">
    <source>
        <dbReference type="PROSITE-ProRule" id="PRU00175"/>
    </source>
</evidence>
<keyword evidence="16" id="KW-1185">Reference proteome</keyword>
<feature type="transmembrane region" description="Helical" evidence="13">
    <location>
        <begin position="221"/>
        <end position="246"/>
    </location>
</feature>
<evidence type="ECO:0000313" key="15">
    <source>
        <dbReference type="EMBL" id="KAF2017768.1"/>
    </source>
</evidence>
<feature type="compositionally biased region" description="Polar residues" evidence="12">
    <location>
        <begin position="461"/>
        <end position="477"/>
    </location>
</feature>
<evidence type="ECO:0000256" key="8">
    <source>
        <dbReference type="ARBA" id="ARBA00022833"/>
    </source>
</evidence>
<keyword evidence="10 13" id="KW-0472">Membrane</keyword>
<dbReference type="EMBL" id="ML978068">
    <property type="protein sequence ID" value="KAF2017768.1"/>
    <property type="molecule type" value="Genomic_DNA"/>
</dbReference>
<evidence type="ECO:0000259" key="14">
    <source>
        <dbReference type="PROSITE" id="PS50089"/>
    </source>
</evidence>
<dbReference type="Gene3D" id="3.30.40.10">
    <property type="entry name" value="Zinc/RING finger domain, C3HC4 (zinc finger)"/>
    <property type="match status" value="1"/>
</dbReference>
<dbReference type="SMART" id="SM00184">
    <property type="entry name" value="RING"/>
    <property type="match status" value="1"/>
</dbReference>
<dbReference type="GO" id="GO:0008270">
    <property type="term" value="F:zinc ion binding"/>
    <property type="evidence" value="ECO:0007669"/>
    <property type="project" value="UniProtKB-KW"/>
</dbReference>
<dbReference type="RefSeq" id="XP_033386107.1">
    <property type="nucleotide sequence ID" value="XM_033531840.1"/>
</dbReference>
<feature type="domain" description="RING-type" evidence="14">
    <location>
        <begin position="335"/>
        <end position="378"/>
    </location>
</feature>
<dbReference type="CDD" id="cd16454">
    <property type="entry name" value="RING-H2_PA-TM-RING"/>
    <property type="match status" value="1"/>
</dbReference>
<organism evidence="15 16">
    <name type="scientific">Aaosphaeria arxii CBS 175.79</name>
    <dbReference type="NCBI Taxonomy" id="1450172"/>
    <lineage>
        <taxon>Eukaryota</taxon>
        <taxon>Fungi</taxon>
        <taxon>Dikarya</taxon>
        <taxon>Ascomycota</taxon>
        <taxon>Pezizomycotina</taxon>
        <taxon>Dothideomycetes</taxon>
        <taxon>Pleosporomycetidae</taxon>
        <taxon>Pleosporales</taxon>
        <taxon>Pleosporales incertae sedis</taxon>
        <taxon>Aaosphaeria</taxon>
    </lineage>
</organism>
<comment type="pathway">
    <text evidence="2">Protein modification; protein ubiquitination.</text>
</comment>
<sequence>MPSHSAQSIEIYTIEFPDPYKISYHNDKFITLPANASFQLPITENIQTLSNKDVQKGSDPYGILYVPDLTSDGCKKEEEQYVANNVTRRANLPEHIEYALVAVAPWYSAECMNEYFEAARDAPVKAFLVYQPGAAAGMPPPVSDSSWLMGDGGTWKAQNTFPTYAIVPPTGALIMKGLSEYSGNITDLPYNETLVDMFADTDYVRLWATIGTESGSQLPSLWVFLVIVLGLLILAIVGTSSFMHLMQRRRRNDLQRRVINGEVDLEALGVKRLTVPQEYLDKLPLYVYTSSMEDPEKALPTEPPQAHSNTPTGRRLSAPDLPQPVSSTALSQPTCAICLDDFVANESRVRELPCRHIFHPDCIDTFLLSNSSLCPMCKTSVLPSGYCPTKITNNMVRRERMITRMNRNAADRAHTAHPAPPQTADSQAPLSPRRTSSGFGSIGSRIGGAFNGSRRVFSAPDRTSNRPSEIEMGSNQPAAALSPVPETTPPNQQTTTTDPTNPTAAHPHRREWARQRALALLGTHHVAPADEEESCEPRWKRGLRKIFPGFR</sequence>
<evidence type="ECO:0000256" key="4">
    <source>
        <dbReference type="ARBA" id="ARBA00022692"/>
    </source>
</evidence>
<evidence type="ECO:0000256" key="5">
    <source>
        <dbReference type="ARBA" id="ARBA00022723"/>
    </source>
</evidence>